<feature type="region of interest" description="Disordered" evidence="1">
    <location>
        <begin position="66"/>
        <end position="87"/>
    </location>
</feature>
<feature type="transmembrane region" description="Helical" evidence="2">
    <location>
        <begin position="163"/>
        <end position="184"/>
    </location>
</feature>
<evidence type="ECO:0000313" key="4">
    <source>
        <dbReference type="Proteomes" id="UP000785679"/>
    </source>
</evidence>
<keyword evidence="2" id="KW-0472">Membrane</keyword>
<sequence length="199" mass="23192">MVLKLNRPFTEPMISYKTGSIQFKIQIIVLHRINLIMSEEIDHHLEMQETNAMLLRQFEQAVEETHPDFTDTQVSDPPSPTKKQRKKERIVERLLSSRAKFDDRTALFNLINSIALVYTKNHQALTIYNLSSIVNIEGQTNLKLSESTQIYSYYTWNDQGFTVYYLIIILIMVHILKLLTCLVGKINTQCRLLLCCLKI</sequence>
<dbReference type="AlphaFoldDB" id="A0A8J8SYI0"/>
<keyword evidence="4" id="KW-1185">Reference proteome</keyword>
<protein>
    <submittedName>
        <fullName evidence="3">Uncharacterized protein</fullName>
    </submittedName>
</protein>
<name>A0A8J8SYI0_HALGN</name>
<evidence type="ECO:0000256" key="2">
    <source>
        <dbReference type="SAM" id="Phobius"/>
    </source>
</evidence>
<evidence type="ECO:0000313" key="3">
    <source>
        <dbReference type="EMBL" id="TNV74958.1"/>
    </source>
</evidence>
<evidence type="ECO:0000256" key="1">
    <source>
        <dbReference type="SAM" id="MobiDB-lite"/>
    </source>
</evidence>
<accession>A0A8J8SYI0</accession>
<gene>
    <name evidence="3" type="ORF">FGO68_gene9587</name>
</gene>
<dbReference type="Proteomes" id="UP000785679">
    <property type="component" value="Unassembled WGS sequence"/>
</dbReference>
<dbReference type="OrthoDB" id="300027at2759"/>
<reference evidence="3" key="1">
    <citation type="submission" date="2019-06" db="EMBL/GenBank/DDBJ databases">
        <authorList>
            <person name="Zheng W."/>
        </authorList>
    </citation>
    <scope>NUCLEOTIDE SEQUENCE</scope>
    <source>
        <strain evidence="3">QDHG01</strain>
    </source>
</reference>
<organism evidence="3 4">
    <name type="scientific">Halteria grandinella</name>
    <dbReference type="NCBI Taxonomy" id="5974"/>
    <lineage>
        <taxon>Eukaryota</taxon>
        <taxon>Sar</taxon>
        <taxon>Alveolata</taxon>
        <taxon>Ciliophora</taxon>
        <taxon>Intramacronucleata</taxon>
        <taxon>Spirotrichea</taxon>
        <taxon>Stichotrichia</taxon>
        <taxon>Sporadotrichida</taxon>
        <taxon>Halteriidae</taxon>
        <taxon>Halteria</taxon>
    </lineage>
</organism>
<comment type="caution">
    <text evidence="3">The sequence shown here is derived from an EMBL/GenBank/DDBJ whole genome shotgun (WGS) entry which is preliminary data.</text>
</comment>
<keyword evidence="2" id="KW-1133">Transmembrane helix</keyword>
<dbReference type="EMBL" id="RRYP01016541">
    <property type="protein sequence ID" value="TNV74958.1"/>
    <property type="molecule type" value="Genomic_DNA"/>
</dbReference>
<keyword evidence="2" id="KW-0812">Transmembrane</keyword>
<proteinExistence type="predicted"/>